<keyword evidence="2" id="KW-1185">Reference proteome</keyword>
<evidence type="ECO:0000313" key="2">
    <source>
        <dbReference type="Proteomes" id="UP000651852"/>
    </source>
</evidence>
<proteinExistence type="predicted"/>
<dbReference type="Proteomes" id="UP000651852">
    <property type="component" value="Unassembled WGS sequence"/>
</dbReference>
<organism evidence="1 2">
    <name type="scientific">Pseudomonas folii</name>
    <dbReference type="NCBI Taxonomy" id="2762593"/>
    <lineage>
        <taxon>Bacteria</taxon>
        <taxon>Pseudomonadati</taxon>
        <taxon>Pseudomonadota</taxon>
        <taxon>Gammaproteobacteria</taxon>
        <taxon>Pseudomonadales</taxon>
        <taxon>Pseudomonadaceae</taxon>
        <taxon>Pseudomonas</taxon>
    </lineage>
</organism>
<accession>A0ABR7B7R6</accession>
<comment type="caution">
    <text evidence="1">The sequence shown here is derived from an EMBL/GenBank/DDBJ whole genome shotgun (WGS) entry which is preliminary data.</text>
</comment>
<name>A0ABR7B7R6_9PSED</name>
<evidence type="ECO:0000313" key="1">
    <source>
        <dbReference type="EMBL" id="MBC3953212.1"/>
    </source>
</evidence>
<protein>
    <submittedName>
        <fullName evidence="1">Uncharacterized protein</fullName>
    </submittedName>
</protein>
<dbReference type="RefSeq" id="WP_187523272.1">
    <property type="nucleotide sequence ID" value="NZ_JACONW010000238.1"/>
</dbReference>
<reference evidence="1 2" key="1">
    <citation type="submission" date="2020-08" db="EMBL/GenBank/DDBJ databases">
        <title>Putative novel bacterial strains isolated from necrotic wheat leaf tissues caused by Xanthomonas translucens.</title>
        <authorList>
            <person name="Tambong J.T."/>
        </authorList>
    </citation>
    <scope>NUCLEOTIDE SEQUENCE [LARGE SCALE GENOMIC DNA]</scope>
    <source>
        <strain evidence="1 2">DOAB 1069</strain>
    </source>
</reference>
<gene>
    <name evidence="1" type="ORF">H8S59_25875</name>
</gene>
<sequence length="313" mass="34827">MTVTWNDIETFTVESATGNNRLYRNGRQSLKVRVAIKVIDINSRPVKLTENERLSLTLINTHGGGELKYRSLETDRPLDPKDGEWDWSIANIGQYEYFPTARAQTLALSSDVPMPMSSDTAYIHFYVRSISQIPMTIGVRITRDDGTVFTSVNKTDGKLVVTPVSLPTYQPSHYRFDIIHTMKLGVGALDYIPIELVDNGLNIEFRQIEVKPVGVAHWAGGDKVRVGMVSGYTQPGSLTIVFPDLKGTVAPRVVTGITARKGQPAIISFRQRNLVPEKVSLATITAIDMFGNSHPLRIKIVSPDRVDGRLELY</sequence>
<dbReference type="EMBL" id="JACONW010000238">
    <property type="protein sequence ID" value="MBC3953212.1"/>
    <property type="molecule type" value="Genomic_DNA"/>
</dbReference>